<protein>
    <submittedName>
        <fullName evidence="1">Uncharacterized protein</fullName>
    </submittedName>
</protein>
<evidence type="ECO:0000313" key="1">
    <source>
        <dbReference type="EMBL" id="KAJ2979416.1"/>
    </source>
</evidence>
<keyword evidence="2" id="KW-1185">Reference proteome</keyword>
<dbReference type="Proteomes" id="UP001143910">
    <property type="component" value="Unassembled WGS sequence"/>
</dbReference>
<gene>
    <name evidence="1" type="ORF">NQ176_g3265</name>
</gene>
<dbReference type="EMBL" id="JANJQO010000286">
    <property type="protein sequence ID" value="KAJ2979416.1"/>
    <property type="molecule type" value="Genomic_DNA"/>
</dbReference>
<name>A0ACC1NLF4_9HYPO</name>
<accession>A0ACC1NLF4</accession>
<proteinExistence type="predicted"/>
<sequence>MAKPRLIILIRHAQSEGNKNRDIHQTVPDHRVKLTPDGVSQAREAGRRLRKLLRPDDKIQFFTSPYRRTRETTEGILATLTSDEEEPSPFRRSNIKVYEEPRLREQDFGNFQPCSAEMERMWQERADYGHFFYRIPNGESAADAYDRVSGFNESLWRQFGEDDFASVCVLVTHGLMSRVFLMKWYHFTVEYFEDLRNVDHCEFLIMRKQDNGKYNLETKLRTWSELKRERAAAIREKEKEKNKDGAQDGKESSKNEAKLQRNKTFVVTRRWGGCPDGCNHTSKYTKRHDLESLRQKDIEQAAVSSHKLANAHHRHRAARLAISSDDEDVEHVHSHNHNHSHANNKNSQNSGSSINKTASTGSETSTMSSEKKQQPLVEVKSTAKVAALPQDIGDDDAIVLPLLATAKSPQFVHLGRDFGGSYSGHASVVDSDSDKPIYEHDDADDDSEATSHSNSHRKAATPGANGPTPLHQRRRRGSILNSVEARLLQSTINSHNHARQLSVSSIGSSTTGLSPGIGTFVNRLGDAPPHVHSDSEPDPLVPPRRVSVCTTTSLSAMAVVGNGVDEGPDAETMAGIEAAEAADRSIEGSVY</sequence>
<comment type="caution">
    <text evidence="1">The sequence shown here is derived from an EMBL/GenBank/DDBJ whole genome shotgun (WGS) entry which is preliminary data.</text>
</comment>
<organism evidence="1 2">
    <name type="scientific">Zarea fungicola</name>
    <dbReference type="NCBI Taxonomy" id="93591"/>
    <lineage>
        <taxon>Eukaryota</taxon>
        <taxon>Fungi</taxon>
        <taxon>Dikarya</taxon>
        <taxon>Ascomycota</taxon>
        <taxon>Pezizomycotina</taxon>
        <taxon>Sordariomycetes</taxon>
        <taxon>Hypocreomycetidae</taxon>
        <taxon>Hypocreales</taxon>
        <taxon>Cordycipitaceae</taxon>
        <taxon>Zarea</taxon>
    </lineage>
</organism>
<evidence type="ECO:0000313" key="2">
    <source>
        <dbReference type="Proteomes" id="UP001143910"/>
    </source>
</evidence>
<reference evidence="1" key="1">
    <citation type="submission" date="2022-08" db="EMBL/GenBank/DDBJ databases">
        <title>Genome Sequence of Lecanicillium fungicola.</title>
        <authorList>
            <person name="Buettner E."/>
        </authorList>
    </citation>
    <scope>NUCLEOTIDE SEQUENCE</scope>
    <source>
        <strain evidence="1">Babe33</strain>
    </source>
</reference>